<gene>
    <name evidence="11" type="ORF">APUU_20438A</name>
</gene>
<evidence type="ECO:0000256" key="8">
    <source>
        <dbReference type="ARBA" id="ARBA00023242"/>
    </source>
</evidence>
<evidence type="ECO:0000313" key="11">
    <source>
        <dbReference type="EMBL" id="BCS20006.1"/>
    </source>
</evidence>
<sequence length="614" mass="69234">MAIQLPPGYVDVTNALATRGTVNVMGMVVDIWGGAFRSQGTSTCITFTIKDCNLNNGHTWDGLKVRYFTETETMLPPVQQGDVVLLRNLWVKVITGAPQGVAAQDRKIPWAIFRPDRDPTSHHSALTGPVPFDPTYQEKSCALTLLEVTPTSFRSATISRPNFAQVSASRSTSTTQRKFSLVKDVEDRQFVDLIGEIAKIHSNDSEKATLYLTDYTENENLFFYASNNDDYPGHGREGDEYNYIKRPKKKWNGPSGRMTIQITLWEPHASFLRDNFNENDIVRLKNVRIKGSRVEGGTLEGVIHTNRDNPSATNVFPINYSNDTRVQELLSRKADYLKAHPEEGKRKSDEDAEQPSKKSNSKKKQVKAQQKTESGQTTLDISNRAVVNDYVKPRVPPGVPSQTLEDIINNPSHINPSPSGIKYRLPFQNLCYLSAVRVVDFYPPLLEDFTVEEERTSLAYDKRRDPATSRTYPQWEWRFCLLIESISPAMGRQPKERVKLFVSNSEAEHLLRLNADNLRQKPGLLNQLREKLFVLWGNLEEQKRTAIEEGKSPLDFGPVSSRPFNCCLMEYGIKCSHFGGSNHAGDNAGFIGCTNQGCLGWERRFGLLKTTIHG</sequence>
<dbReference type="Pfam" id="PF02765">
    <property type="entry name" value="POT1"/>
    <property type="match status" value="1"/>
</dbReference>
<evidence type="ECO:0000256" key="4">
    <source>
        <dbReference type="ARBA" id="ARBA00015253"/>
    </source>
</evidence>
<dbReference type="SUPFAM" id="SSF50249">
    <property type="entry name" value="Nucleic acid-binding proteins"/>
    <property type="match status" value="2"/>
</dbReference>
<dbReference type="GO" id="GO:0032210">
    <property type="term" value="P:regulation of telomere maintenance via telomerase"/>
    <property type="evidence" value="ECO:0007669"/>
    <property type="project" value="TreeGrafter"/>
</dbReference>
<dbReference type="GO" id="GO:0010521">
    <property type="term" value="F:telomerase inhibitor activity"/>
    <property type="evidence" value="ECO:0007669"/>
    <property type="project" value="TreeGrafter"/>
</dbReference>
<keyword evidence="6" id="KW-0779">Telomere</keyword>
<reference evidence="11" key="2">
    <citation type="submission" date="2021-02" db="EMBL/GenBank/DDBJ databases">
        <title>Aspergillus puulaauensis MK2 genome sequence.</title>
        <authorList>
            <person name="Futagami T."/>
            <person name="Mori K."/>
            <person name="Kadooka C."/>
            <person name="Tanaka T."/>
        </authorList>
    </citation>
    <scope>NUCLEOTIDE SEQUENCE</scope>
    <source>
        <strain evidence="11">MK2</strain>
    </source>
</reference>
<protein>
    <recommendedName>
        <fullName evidence="4">Protection of telomeres protein 1</fullName>
    </recommendedName>
</protein>
<name>A0A7R8AIF1_9EURO</name>
<feature type="region of interest" description="Disordered" evidence="9">
    <location>
        <begin position="338"/>
        <end position="380"/>
    </location>
</feature>
<dbReference type="EMBL" id="AP024444">
    <property type="protein sequence ID" value="BCS20006.1"/>
    <property type="molecule type" value="Genomic_DNA"/>
</dbReference>
<evidence type="ECO:0000256" key="9">
    <source>
        <dbReference type="SAM" id="MobiDB-lite"/>
    </source>
</evidence>
<dbReference type="InterPro" id="IPR011564">
    <property type="entry name" value="Telomer_end-bd_POT1/Cdc13"/>
</dbReference>
<keyword evidence="8" id="KW-0539">Nucleus</keyword>
<dbReference type="OrthoDB" id="2186770at2759"/>
<keyword evidence="7" id="KW-0238">DNA-binding</keyword>
<dbReference type="GO" id="GO:0000783">
    <property type="term" value="C:nuclear telomere cap complex"/>
    <property type="evidence" value="ECO:0007669"/>
    <property type="project" value="TreeGrafter"/>
</dbReference>
<evidence type="ECO:0000313" key="12">
    <source>
        <dbReference type="Proteomes" id="UP000654913"/>
    </source>
</evidence>
<evidence type="ECO:0000256" key="1">
    <source>
        <dbReference type="ARBA" id="ARBA00004123"/>
    </source>
</evidence>
<evidence type="ECO:0000256" key="2">
    <source>
        <dbReference type="ARBA" id="ARBA00004574"/>
    </source>
</evidence>
<dbReference type="Proteomes" id="UP000654913">
    <property type="component" value="Chromosome 2"/>
</dbReference>
<dbReference type="InterPro" id="IPR012340">
    <property type="entry name" value="NA-bd_OB-fold"/>
</dbReference>
<dbReference type="InterPro" id="IPR028389">
    <property type="entry name" value="POT1"/>
</dbReference>
<reference evidence="11" key="1">
    <citation type="submission" date="2021-01" db="EMBL/GenBank/DDBJ databases">
        <authorList>
            <consortium name="Aspergillus puulaauensis MK2 genome sequencing consortium"/>
            <person name="Kazuki M."/>
            <person name="Futagami T."/>
        </authorList>
    </citation>
    <scope>NUCLEOTIDE SEQUENCE</scope>
    <source>
        <strain evidence="11">MK2</strain>
    </source>
</reference>
<keyword evidence="12" id="KW-1185">Reference proteome</keyword>
<feature type="domain" description="Telomeric single stranded DNA binding POT1/Cdc13" evidence="10">
    <location>
        <begin position="9"/>
        <end position="150"/>
    </location>
</feature>
<dbReference type="PANTHER" id="PTHR14513">
    <property type="entry name" value="PROTECTION OF TELOMERES 1"/>
    <property type="match status" value="1"/>
</dbReference>
<dbReference type="RefSeq" id="XP_041552200.1">
    <property type="nucleotide sequence ID" value="XM_041699079.1"/>
</dbReference>
<dbReference type="PANTHER" id="PTHR14513:SF0">
    <property type="entry name" value="PROTECTION OF TELOMERES PROTEIN 1"/>
    <property type="match status" value="1"/>
</dbReference>
<evidence type="ECO:0000256" key="6">
    <source>
        <dbReference type="ARBA" id="ARBA00022895"/>
    </source>
</evidence>
<feature type="compositionally biased region" description="Basic and acidic residues" evidence="9">
    <location>
        <begin position="338"/>
        <end position="349"/>
    </location>
</feature>
<dbReference type="SMART" id="SM00976">
    <property type="entry name" value="Telo_bind"/>
    <property type="match status" value="1"/>
</dbReference>
<dbReference type="InterPro" id="IPR032042">
    <property type="entry name" value="POT1PC"/>
</dbReference>
<comment type="subcellular location">
    <subcellularLocation>
        <location evidence="2">Chromosome</location>
        <location evidence="2">Telomere</location>
    </subcellularLocation>
    <subcellularLocation>
        <location evidence="1">Nucleus</location>
    </subcellularLocation>
</comment>
<keyword evidence="5" id="KW-0158">Chromosome</keyword>
<evidence type="ECO:0000256" key="3">
    <source>
        <dbReference type="ARBA" id="ARBA00008442"/>
    </source>
</evidence>
<dbReference type="GO" id="GO:0016233">
    <property type="term" value="P:telomere capping"/>
    <property type="evidence" value="ECO:0007669"/>
    <property type="project" value="TreeGrafter"/>
</dbReference>
<comment type="similarity">
    <text evidence="3">Belongs to the telombin family.</text>
</comment>
<dbReference type="FunFam" id="2.40.50.140:FF:000303">
    <property type="entry name" value="Protection of telomeres protein 1"/>
    <property type="match status" value="1"/>
</dbReference>
<organism evidence="11 12">
    <name type="scientific">Aspergillus puulaauensis</name>
    <dbReference type="NCBI Taxonomy" id="1220207"/>
    <lineage>
        <taxon>Eukaryota</taxon>
        <taxon>Fungi</taxon>
        <taxon>Dikarya</taxon>
        <taxon>Ascomycota</taxon>
        <taxon>Pezizomycotina</taxon>
        <taxon>Eurotiomycetes</taxon>
        <taxon>Eurotiomycetidae</taxon>
        <taxon>Eurotiales</taxon>
        <taxon>Aspergillaceae</taxon>
        <taxon>Aspergillus</taxon>
    </lineage>
</organism>
<evidence type="ECO:0000256" key="7">
    <source>
        <dbReference type="ARBA" id="ARBA00023125"/>
    </source>
</evidence>
<evidence type="ECO:0000259" key="10">
    <source>
        <dbReference type="SMART" id="SM00976"/>
    </source>
</evidence>
<dbReference type="Gene3D" id="2.40.50.140">
    <property type="entry name" value="Nucleic acid-binding proteins"/>
    <property type="match status" value="2"/>
</dbReference>
<dbReference type="GeneID" id="64970011"/>
<accession>A0A7R8AIF1</accession>
<dbReference type="CDD" id="cd04497">
    <property type="entry name" value="hPOT1_OB1_like"/>
    <property type="match status" value="1"/>
</dbReference>
<proteinExistence type="inferred from homology"/>
<dbReference type="AlphaFoldDB" id="A0A7R8AIF1"/>
<dbReference type="Pfam" id="PF16686">
    <property type="entry name" value="POT1PC"/>
    <property type="match status" value="1"/>
</dbReference>
<dbReference type="GO" id="GO:0098505">
    <property type="term" value="F:G-rich strand telomeric DNA binding"/>
    <property type="evidence" value="ECO:0007669"/>
    <property type="project" value="TreeGrafter"/>
</dbReference>
<evidence type="ECO:0000256" key="5">
    <source>
        <dbReference type="ARBA" id="ARBA00022454"/>
    </source>
</evidence>
<dbReference type="KEGG" id="apuu:APUU_20438A"/>